<gene>
    <name evidence="1" type="ORF">SAMN02745168_1962</name>
</gene>
<dbReference type="STRING" id="1122930.SAMN02745168_1962"/>
<dbReference type="OrthoDB" id="5420310at2"/>
<organism evidence="1 2">
    <name type="scientific">Papillibacter cinnamivorans DSM 12816</name>
    <dbReference type="NCBI Taxonomy" id="1122930"/>
    <lineage>
        <taxon>Bacteria</taxon>
        <taxon>Bacillati</taxon>
        <taxon>Bacillota</taxon>
        <taxon>Clostridia</taxon>
        <taxon>Eubacteriales</taxon>
        <taxon>Oscillospiraceae</taxon>
        <taxon>Papillibacter</taxon>
    </lineage>
</organism>
<dbReference type="RefSeq" id="WP_084234635.1">
    <property type="nucleotide sequence ID" value="NZ_FWXW01000004.1"/>
</dbReference>
<evidence type="ECO:0000313" key="2">
    <source>
        <dbReference type="Proteomes" id="UP000192790"/>
    </source>
</evidence>
<protein>
    <submittedName>
        <fullName evidence="1">Predicted secreted protein</fullName>
    </submittedName>
</protein>
<dbReference type="EMBL" id="FWXW01000004">
    <property type="protein sequence ID" value="SMC64315.1"/>
    <property type="molecule type" value="Genomic_DNA"/>
</dbReference>
<dbReference type="InterPro" id="IPR054648">
    <property type="entry name" value="TudS-rel"/>
</dbReference>
<keyword evidence="2" id="KW-1185">Reference proteome</keyword>
<name>A0A1W2AUD9_9FIRM</name>
<dbReference type="NCBIfam" id="NF045597">
    <property type="entry name" value="TudS_rel_CD3072"/>
    <property type="match status" value="1"/>
</dbReference>
<dbReference type="AlphaFoldDB" id="A0A1W2AUD9"/>
<proteinExistence type="predicted"/>
<sequence length="193" mass="21427">MKDRFEDARSKKSVFVSSCLLNTNNKVKGLGRYPGMCKEVFDTLHKYDLGINQMPCPETLYMGVNRWWTTKNLYDSVGFRSHCRKLADQMAIYMAEYEKAGYETVAVLSCDGSPTCGVTVTSWDENWGGSPVELNYNDALVEGSGVFMEELKAAIEAAGLKMPPFYGLALDDESADMDAILADFEAFIKGVCS</sequence>
<dbReference type="Proteomes" id="UP000192790">
    <property type="component" value="Unassembled WGS sequence"/>
</dbReference>
<accession>A0A1W2AUD9</accession>
<evidence type="ECO:0000313" key="1">
    <source>
        <dbReference type="EMBL" id="SMC64315.1"/>
    </source>
</evidence>
<reference evidence="1 2" key="1">
    <citation type="submission" date="2017-04" db="EMBL/GenBank/DDBJ databases">
        <authorList>
            <person name="Afonso C.L."/>
            <person name="Miller P.J."/>
            <person name="Scott M.A."/>
            <person name="Spackman E."/>
            <person name="Goraichik I."/>
            <person name="Dimitrov K.M."/>
            <person name="Suarez D.L."/>
            <person name="Swayne D.E."/>
        </authorList>
    </citation>
    <scope>NUCLEOTIDE SEQUENCE [LARGE SCALE GENOMIC DNA]</scope>
    <source>
        <strain evidence="1 2">DSM 12816</strain>
    </source>
</reference>